<name>A0A915ASC6_PARUN</name>
<dbReference type="WBParaSite" id="PgR014X_g106_t01">
    <property type="protein sequence ID" value="PgR014X_g106_t01"/>
    <property type="gene ID" value="PgR014X_g106"/>
</dbReference>
<keyword evidence="1" id="KW-1185">Reference proteome</keyword>
<dbReference type="InterPro" id="IPR044399">
    <property type="entry name" value="Mb-like_M"/>
</dbReference>
<proteinExistence type="predicted"/>
<dbReference type="GO" id="GO:0020037">
    <property type="term" value="F:heme binding"/>
    <property type="evidence" value="ECO:0007669"/>
    <property type="project" value="InterPro"/>
</dbReference>
<dbReference type="InterPro" id="IPR012292">
    <property type="entry name" value="Globin/Proto"/>
</dbReference>
<dbReference type="SUPFAM" id="SSF46458">
    <property type="entry name" value="Globin-like"/>
    <property type="match status" value="1"/>
</dbReference>
<evidence type="ECO:0000313" key="1">
    <source>
        <dbReference type="Proteomes" id="UP000887569"/>
    </source>
</evidence>
<sequence length="172" mass="20204">MGALMARITGRPRLQHARLKTVWNYISTHDEYFLKVLHNVCKRDETIAAILTSDKYAMGEAEKEFILLRLAERMYDFVQLLMQHLALQDENLCNISEIKCTCYCLGKQHAAYTTESFKVVYWDEFTLAMMEELENSSRLESEDLRAWQTFLHLIVENMLNGYDHAKNTQIEK</sequence>
<dbReference type="InterPro" id="IPR009050">
    <property type="entry name" value="Globin-like_sf"/>
</dbReference>
<dbReference type="Gene3D" id="1.10.490.10">
    <property type="entry name" value="Globins"/>
    <property type="match status" value="1"/>
</dbReference>
<reference evidence="2" key="1">
    <citation type="submission" date="2022-11" db="UniProtKB">
        <authorList>
            <consortium name="WormBaseParasite"/>
        </authorList>
    </citation>
    <scope>IDENTIFICATION</scope>
</reference>
<dbReference type="GO" id="GO:0019825">
    <property type="term" value="F:oxygen binding"/>
    <property type="evidence" value="ECO:0007669"/>
    <property type="project" value="InterPro"/>
</dbReference>
<accession>A0A915ASC6</accession>
<organism evidence="1 2">
    <name type="scientific">Parascaris univalens</name>
    <name type="common">Nematode worm</name>
    <dbReference type="NCBI Taxonomy" id="6257"/>
    <lineage>
        <taxon>Eukaryota</taxon>
        <taxon>Metazoa</taxon>
        <taxon>Ecdysozoa</taxon>
        <taxon>Nematoda</taxon>
        <taxon>Chromadorea</taxon>
        <taxon>Rhabditida</taxon>
        <taxon>Spirurina</taxon>
        <taxon>Ascaridomorpha</taxon>
        <taxon>Ascaridoidea</taxon>
        <taxon>Ascarididae</taxon>
        <taxon>Parascaris</taxon>
    </lineage>
</organism>
<dbReference type="AlphaFoldDB" id="A0A915ASC6"/>
<dbReference type="CDD" id="cd01040">
    <property type="entry name" value="Mb-like"/>
    <property type="match status" value="1"/>
</dbReference>
<protein>
    <submittedName>
        <fullName evidence="2">Globin family profile domain-containing protein</fullName>
    </submittedName>
</protein>
<dbReference type="Proteomes" id="UP000887569">
    <property type="component" value="Unplaced"/>
</dbReference>
<evidence type="ECO:0000313" key="2">
    <source>
        <dbReference type="WBParaSite" id="PgR014X_g106_t01"/>
    </source>
</evidence>